<accession>A0A2T0TZ03</accession>
<evidence type="ECO:0000313" key="3">
    <source>
        <dbReference type="Proteomes" id="UP000238034"/>
    </source>
</evidence>
<gene>
    <name evidence="2" type="ORF">B0I27_108109</name>
</gene>
<keyword evidence="1" id="KW-0812">Transmembrane</keyword>
<dbReference type="EMBL" id="PVTH01000008">
    <property type="protein sequence ID" value="PRY50901.1"/>
    <property type="molecule type" value="Genomic_DNA"/>
</dbReference>
<proteinExistence type="predicted"/>
<feature type="transmembrane region" description="Helical" evidence="1">
    <location>
        <begin position="7"/>
        <end position="28"/>
    </location>
</feature>
<dbReference type="RefSeq" id="WP_106294213.1">
    <property type="nucleotide sequence ID" value="NZ_PVTH01000008.1"/>
</dbReference>
<name>A0A2T0TZ03_9SPHI</name>
<keyword evidence="1" id="KW-0472">Membrane</keyword>
<keyword evidence="1" id="KW-1133">Transmembrane helix</keyword>
<dbReference type="OrthoDB" id="799709at2"/>
<feature type="transmembrane region" description="Helical" evidence="1">
    <location>
        <begin position="66"/>
        <end position="86"/>
    </location>
</feature>
<dbReference type="Proteomes" id="UP000238034">
    <property type="component" value="Unassembled WGS sequence"/>
</dbReference>
<feature type="transmembrane region" description="Helical" evidence="1">
    <location>
        <begin position="40"/>
        <end position="59"/>
    </location>
</feature>
<comment type="caution">
    <text evidence="2">The sequence shown here is derived from an EMBL/GenBank/DDBJ whole genome shotgun (WGS) entry which is preliminary data.</text>
</comment>
<organism evidence="2 3">
    <name type="scientific">Arcticibacter pallidicorallinus</name>
    <dbReference type="NCBI Taxonomy" id="1259464"/>
    <lineage>
        <taxon>Bacteria</taxon>
        <taxon>Pseudomonadati</taxon>
        <taxon>Bacteroidota</taxon>
        <taxon>Sphingobacteriia</taxon>
        <taxon>Sphingobacteriales</taxon>
        <taxon>Sphingobacteriaceae</taxon>
        <taxon>Arcticibacter</taxon>
    </lineage>
</organism>
<protein>
    <submittedName>
        <fullName evidence="2">Uncharacterized protein</fullName>
    </submittedName>
</protein>
<reference evidence="2 3" key="1">
    <citation type="submission" date="2018-03" db="EMBL/GenBank/DDBJ databases">
        <title>Genomic Encyclopedia of Type Strains, Phase III (KMG-III): the genomes of soil and plant-associated and newly described type strains.</title>
        <authorList>
            <person name="Whitman W."/>
        </authorList>
    </citation>
    <scope>NUCLEOTIDE SEQUENCE [LARGE SCALE GENOMIC DNA]</scope>
    <source>
        <strain evidence="2 3">CGMCC 1.9313</strain>
    </source>
</reference>
<feature type="transmembrane region" description="Helical" evidence="1">
    <location>
        <begin position="106"/>
        <end position="126"/>
    </location>
</feature>
<keyword evidence="3" id="KW-1185">Reference proteome</keyword>
<sequence>MSSKNYLGLFGSLLVIAGAMSPMLHVPILGNWNYWDLHTGMASVVYVVAGLGVLASVSGRDGLLKFAGWAEVALILLTLLAVYLKVSDSFSFIPFKKLAKAATGLVKYRWMGWALLAAGSVIMIVASRRGSKKVGVVG</sequence>
<evidence type="ECO:0000256" key="1">
    <source>
        <dbReference type="SAM" id="Phobius"/>
    </source>
</evidence>
<dbReference type="AlphaFoldDB" id="A0A2T0TZ03"/>
<evidence type="ECO:0000313" key="2">
    <source>
        <dbReference type="EMBL" id="PRY50901.1"/>
    </source>
</evidence>